<keyword evidence="1" id="KW-0195">Cyclin</keyword>
<dbReference type="Pfam" id="PF16899">
    <property type="entry name" value="Cyclin_C_2"/>
    <property type="match status" value="1"/>
</dbReference>
<evidence type="ECO:0000256" key="1">
    <source>
        <dbReference type="ARBA" id="ARBA00023127"/>
    </source>
</evidence>
<dbReference type="Gene3D" id="3.30.1490.40">
    <property type="match status" value="1"/>
</dbReference>
<protein>
    <recommendedName>
        <fullName evidence="3">GYF domain-containing protein</fullName>
    </recommendedName>
</protein>
<feature type="region of interest" description="Disordered" evidence="2">
    <location>
        <begin position="1510"/>
        <end position="1542"/>
    </location>
</feature>
<sequence>MAVADTPTNTESSAPPPPPKQSLYESSTQFKHWRFSPEQLAKSRRELNHAAVESLKKLLEQEEPGSTSTVQFLTPEEERALVVYYARVIGSMCVRIGLSEEVEATATSYLKRFYLKNTVMDWHPMNVTITILFLATKTSNMPISLDYYVSKLPSGKTEAADVLALEFLVAQSLNFEFSVWHAHRALWGIVLDVQSIPEIDQESTKHTHSSALQHSRNSRLTDAELIYTPSQIAMACLYLADPHLAETYLSQKGSGNMLSVVQEAARMIERDGKGTEVGLVREIDFRLKTCKNPERVKGSKAYEARQAKADAAADKKRTLKATASLEARMSQDEMFGPSISLPMTKGEMTELGLTRDTIGGITEVDSPTSGRFVDVESNLKDEGDGGEGGDMAGPLLDKVPEVRITETTSPSPPPPRTSTQTDPLPHSHASSSRASLSPSAAATGSIRSRRATMDGRANRLSGFFSQLLTTRRPEREPPMPRERSVSPPPSPMRPTRPVTPPPCLAPPTLSELGLQLSVITSNLTTAQYAMAPTSGTFLAPHYLLLCHGQGLDVLPLNAPPAPQPYALVRRVSFKSVIVMEERGVLVAIAGRRDGVRVYALEEVRRAVEWRLDLELKREAEAARRSRSKGTPGVTIPPSNSAPSAPQPPKPTAPPPSYSVSVEQSLRPLITRVSTTNLAAVAAAGSPRHRGGSLSSIVGLAQNGTQKSEWAELQASDEEVLVAAGPEASAALDERTSVATQQQQQAAPIASVASPPLQIGGTSARRATVGAEGATTLSSMRSALAHSRSNSQLLPRGPTTAQPDAEPEIGTDSVSMAEILRESRIPPPQVPPNTTQRRASVVMLQSQTHPVFQPGELDPVGEDTDPPPTPGEDVRPRRWSFVAPSSASLPEPIASRPPAHTSIPADTTTQQQPQQQDRRANTAPSLAPIPLPATSSQPVLPPPSPRQGSHRSTRSQPSPNIRPPTPPAPRRRLFPKILSAFGSKKHRSKSRDRAASAHVGSSSGAGSSGNGHAEGGPPDGVAAAPKLEYIKLPGTKGAIMIKAVETPKKSFLAILCGESGEKVELFAGTYRSALGLSRTFILPDSPKSLELQLQGDDLVEVFLVFAQNVFGLEPATVRVREVRIGRNERRAIRRRARAANGGSRTVDPSETQTGAQAETVITTTVSVGDDQPAAPTSRRSTSLARRRREVQGRIVTSPDVPLPVPPVPPVPQPTDPTMVEELAALSTIQSGPYTTFQQLSFAPQFPLAAIADDYVIPPTYLDFCEYRERWEPDLPRVEAAPGPREEEQVVVVEELEDDPAHGIEIEIEPESDHEHSDEQAVGPSPITTPIPTPSPTPPPPPAPAPTVVKWYYLDPKGVVQGPWKPSIMQNWLREGYLPPELPVRRADETEYTLLKDLRASVDDPAEPFKARSVVVPPTPVVVPPTPVDEPAFVGPESINAPEPESTTVSEKAGNGETSRAHTPVEDMSAPEAITSALAEPSGSNTPAEPSGLNTASKASTFQIPAEASASNLLAEPSTSQTPAQPQAGPSKPQTPQFDPIAPFKPTKALLKPLSLLSQPRHFGPPALFYCSRGGHSTTIVDARGRPVLKGRIHWSSNDAMGDTHRIEAFDVGDRAVFVALRQGGIEALDVGEALLEPGDESRTAVPAYRVTVPGGTSRRAPWVWKLGTSVSAVGNPTITNSNSGTGVENGNGKRRAGGGKRQAEPNDDSNPFADSPFAFLSDEGVIFLARQGDNVYMCERNAGKFRLLKLSRAQSV</sequence>
<dbReference type="InterPro" id="IPR031658">
    <property type="entry name" value="Cyclin_C_2"/>
</dbReference>
<dbReference type="EMBL" id="CAJMWS010000320">
    <property type="protein sequence ID" value="CAE6418887.1"/>
    <property type="molecule type" value="Genomic_DNA"/>
</dbReference>
<gene>
    <name evidence="4" type="ORF">RDB_LOCUS83455</name>
</gene>
<feature type="compositionally biased region" description="Pro residues" evidence="2">
    <location>
        <begin position="644"/>
        <end position="656"/>
    </location>
</feature>
<feature type="compositionally biased region" description="Pro residues" evidence="2">
    <location>
        <begin position="486"/>
        <end position="505"/>
    </location>
</feature>
<feature type="region of interest" description="Disordered" evidence="2">
    <location>
        <begin position="1134"/>
        <end position="1206"/>
    </location>
</feature>
<evidence type="ECO:0000259" key="3">
    <source>
        <dbReference type="PROSITE" id="PS50829"/>
    </source>
</evidence>
<feature type="compositionally biased region" description="Polar residues" evidence="2">
    <location>
        <begin position="774"/>
        <end position="792"/>
    </location>
</feature>
<dbReference type="CDD" id="cd20524">
    <property type="entry name" value="CYCLIN_CCNH_rpt1"/>
    <property type="match status" value="1"/>
</dbReference>
<dbReference type="InterPro" id="IPR036915">
    <property type="entry name" value="Cyclin-like_sf"/>
</dbReference>
<feature type="region of interest" description="Disordered" evidence="2">
    <location>
        <begin position="1425"/>
        <end position="1465"/>
    </location>
</feature>
<dbReference type="CDD" id="cd20525">
    <property type="entry name" value="CYCLIN_CCNH_rpt2"/>
    <property type="match status" value="1"/>
</dbReference>
<feature type="compositionally biased region" description="Polar residues" evidence="2">
    <location>
        <begin position="1"/>
        <end position="13"/>
    </location>
</feature>
<feature type="domain" description="GYF" evidence="3">
    <location>
        <begin position="1346"/>
        <end position="1397"/>
    </location>
</feature>
<accession>A0A8H3ACI8</accession>
<organism evidence="4 5">
    <name type="scientific">Rhizoctonia solani</name>
    <dbReference type="NCBI Taxonomy" id="456999"/>
    <lineage>
        <taxon>Eukaryota</taxon>
        <taxon>Fungi</taxon>
        <taxon>Dikarya</taxon>
        <taxon>Basidiomycota</taxon>
        <taxon>Agaricomycotina</taxon>
        <taxon>Agaricomycetes</taxon>
        <taxon>Cantharellales</taxon>
        <taxon>Ceratobasidiaceae</taxon>
        <taxon>Rhizoctonia</taxon>
    </lineage>
</organism>
<feature type="compositionally biased region" description="Low complexity" evidence="2">
    <location>
        <begin position="736"/>
        <end position="755"/>
    </location>
</feature>
<feature type="compositionally biased region" description="Polar residues" evidence="2">
    <location>
        <begin position="1510"/>
        <end position="1523"/>
    </location>
</feature>
<feature type="region of interest" description="Disordered" evidence="2">
    <location>
        <begin position="849"/>
        <end position="1019"/>
    </location>
</feature>
<dbReference type="InterPro" id="IPR006671">
    <property type="entry name" value="Cyclin_N"/>
</dbReference>
<feature type="region of interest" description="Disordered" evidence="2">
    <location>
        <begin position="360"/>
        <end position="505"/>
    </location>
</feature>
<feature type="compositionally biased region" description="Basic and acidic residues" evidence="2">
    <location>
        <begin position="1307"/>
        <end position="1317"/>
    </location>
</feature>
<comment type="caution">
    <text evidence="4">The sequence shown here is derived from an EMBL/GenBank/DDBJ whole genome shotgun (WGS) entry which is preliminary data.</text>
</comment>
<feature type="region of interest" description="Disordered" evidence="2">
    <location>
        <begin position="619"/>
        <end position="660"/>
    </location>
</feature>
<dbReference type="PANTHER" id="PTHR45691:SF6">
    <property type="entry name" value="PROTEIN DIAPHANOUS"/>
    <property type="match status" value="1"/>
</dbReference>
<dbReference type="SMART" id="SM00444">
    <property type="entry name" value="GYF"/>
    <property type="match status" value="1"/>
</dbReference>
<dbReference type="InterPro" id="IPR003169">
    <property type="entry name" value="GYF"/>
</dbReference>
<dbReference type="GO" id="GO:0005884">
    <property type="term" value="C:actin filament"/>
    <property type="evidence" value="ECO:0007669"/>
    <property type="project" value="TreeGrafter"/>
</dbReference>
<name>A0A8H3ACI8_9AGAM</name>
<evidence type="ECO:0000313" key="4">
    <source>
        <dbReference type="EMBL" id="CAE6418887.1"/>
    </source>
</evidence>
<feature type="region of interest" description="Disordered" evidence="2">
    <location>
        <begin position="731"/>
        <end position="810"/>
    </location>
</feature>
<feature type="region of interest" description="Disordered" evidence="2">
    <location>
        <begin position="1476"/>
        <end position="1495"/>
    </location>
</feature>
<feature type="compositionally biased region" description="Polar residues" evidence="2">
    <location>
        <begin position="1674"/>
        <end position="1687"/>
    </location>
</feature>
<dbReference type="SUPFAM" id="SSF47954">
    <property type="entry name" value="Cyclin-like"/>
    <property type="match status" value="2"/>
</dbReference>
<feature type="region of interest" description="Disordered" evidence="2">
    <location>
        <begin position="1674"/>
        <end position="1713"/>
    </location>
</feature>
<feature type="region of interest" description="Disordered" evidence="2">
    <location>
        <begin position="1307"/>
        <end position="1341"/>
    </location>
</feature>
<dbReference type="InterPro" id="IPR035445">
    <property type="entry name" value="GYF-like_dom_sf"/>
</dbReference>
<dbReference type="Pfam" id="PF02213">
    <property type="entry name" value="GYF"/>
    <property type="match status" value="1"/>
</dbReference>
<evidence type="ECO:0000256" key="2">
    <source>
        <dbReference type="SAM" id="MobiDB-lite"/>
    </source>
</evidence>
<dbReference type="PANTHER" id="PTHR45691">
    <property type="entry name" value="PROTEIN DIAPHANOUS"/>
    <property type="match status" value="1"/>
</dbReference>
<dbReference type="SUPFAM" id="SSF55277">
    <property type="entry name" value="GYF domain"/>
    <property type="match status" value="1"/>
</dbReference>
<feature type="compositionally biased region" description="Low complexity" evidence="2">
    <location>
        <begin position="903"/>
        <end position="914"/>
    </location>
</feature>
<evidence type="ECO:0000313" key="5">
    <source>
        <dbReference type="Proteomes" id="UP000663846"/>
    </source>
</evidence>
<dbReference type="Pfam" id="PF00134">
    <property type="entry name" value="Cyclin_N"/>
    <property type="match status" value="1"/>
</dbReference>
<feature type="region of interest" description="Disordered" evidence="2">
    <location>
        <begin position="1"/>
        <end position="24"/>
    </location>
</feature>
<dbReference type="PROSITE" id="PS50829">
    <property type="entry name" value="GYF"/>
    <property type="match status" value="1"/>
</dbReference>
<dbReference type="GO" id="GO:0030041">
    <property type="term" value="P:actin filament polymerization"/>
    <property type="evidence" value="ECO:0007669"/>
    <property type="project" value="TreeGrafter"/>
</dbReference>
<feature type="compositionally biased region" description="Low complexity" evidence="2">
    <location>
        <begin position="995"/>
        <end position="1004"/>
    </location>
</feature>
<dbReference type="InterPro" id="IPR051412">
    <property type="entry name" value="Formin_Homology_Diaphanous_sf"/>
</dbReference>
<feature type="compositionally biased region" description="Basic and acidic residues" evidence="2">
    <location>
        <begin position="471"/>
        <end position="484"/>
    </location>
</feature>
<feature type="compositionally biased region" description="Basic and acidic residues" evidence="2">
    <location>
        <begin position="373"/>
        <end position="383"/>
    </location>
</feature>
<dbReference type="Proteomes" id="UP000663846">
    <property type="component" value="Unassembled WGS sequence"/>
</dbReference>
<dbReference type="Gene3D" id="1.10.472.10">
    <property type="entry name" value="Cyclin-like"/>
    <property type="match status" value="1"/>
</dbReference>
<reference evidence="4" key="1">
    <citation type="submission" date="2021-01" db="EMBL/GenBank/DDBJ databases">
        <authorList>
            <person name="Kaushik A."/>
        </authorList>
    </citation>
    <scope>NUCLEOTIDE SEQUENCE</scope>
    <source>
        <strain evidence="4">AG1-1C</strain>
    </source>
</reference>
<feature type="compositionally biased region" description="Low complexity" evidence="2">
    <location>
        <begin position="1172"/>
        <end position="1182"/>
    </location>
</feature>
<feature type="compositionally biased region" description="Polar residues" evidence="2">
    <location>
        <begin position="1145"/>
        <end position="1165"/>
    </location>
</feature>
<feature type="compositionally biased region" description="Polar residues" evidence="2">
    <location>
        <begin position="1480"/>
        <end position="1495"/>
    </location>
</feature>
<feature type="compositionally biased region" description="Low complexity" evidence="2">
    <location>
        <begin position="417"/>
        <end position="442"/>
    </location>
</feature>
<feature type="compositionally biased region" description="Pro residues" evidence="2">
    <location>
        <begin position="1325"/>
        <end position="1341"/>
    </location>
</feature>
<proteinExistence type="predicted"/>
<feature type="compositionally biased region" description="Gly residues" evidence="2">
    <location>
        <begin position="1005"/>
        <end position="1017"/>
    </location>
</feature>